<evidence type="ECO:0000313" key="3">
    <source>
        <dbReference type="EMBL" id="CAB4163414.1"/>
    </source>
</evidence>
<gene>
    <name evidence="4" type="ORF">UFOVP1222_2</name>
    <name evidence="2" type="ORF">UFOVP477_19</name>
    <name evidence="3" type="ORF">UFOVP798_23</name>
</gene>
<dbReference type="EMBL" id="LR796455">
    <property type="protein sequence ID" value="CAB4145625.1"/>
    <property type="molecule type" value="Genomic_DNA"/>
</dbReference>
<sequence>MSQEAPTHATDETTPARRGRRLSHVAPAKDVSGCVMHHVRIHETLDNIIREIVRERGISFRDASEEAMMDYANKHGRRVVSITKEVEVRTIETVKVFADADA</sequence>
<evidence type="ECO:0000313" key="4">
    <source>
        <dbReference type="EMBL" id="CAB4191040.1"/>
    </source>
</evidence>
<dbReference type="EMBL" id="LR796752">
    <property type="protein sequence ID" value="CAB4163414.1"/>
    <property type="molecule type" value="Genomic_DNA"/>
</dbReference>
<name>A0A6J5P7B6_9CAUD</name>
<accession>A0A6J5P7B6</accession>
<protein>
    <submittedName>
        <fullName evidence="3">Uncharacterized protein</fullName>
    </submittedName>
</protein>
<reference evidence="3" key="1">
    <citation type="submission" date="2020-04" db="EMBL/GenBank/DDBJ databases">
        <authorList>
            <person name="Chiriac C."/>
            <person name="Salcher M."/>
            <person name="Ghai R."/>
            <person name="Kavagutti S V."/>
        </authorList>
    </citation>
    <scope>NUCLEOTIDE SEQUENCE</scope>
</reference>
<proteinExistence type="predicted"/>
<organism evidence="3">
    <name type="scientific">uncultured Caudovirales phage</name>
    <dbReference type="NCBI Taxonomy" id="2100421"/>
    <lineage>
        <taxon>Viruses</taxon>
        <taxon>Duplodnaviria</taxon>
        <taxon>Heunggongvirae</taxon>
        <taxon>Uroviricota</taxon>
        <taxon>Caudoviricetes</taxon>
        <taxon>Peduoviridae</taxon>
        <taxon>Maltschvirus</taxon>
        <taxon>Maltschvirus maltsch</taxon>
    </lineage>
</organism>
<evidence type="ECO:0000256" key="1">
    <source>
        <dbReference type="SAM" id="MobiDB-lite"/>
    </source>
</evidence>
<evidence type="ECO:0000313" key="2">
    <source>
        <dbReference type="EMBL" id="CAB4145625.1"/>
    </source>
</evidence>
<feature type="region of interest" description="Disordered" evidence="1">
    <location>
        <begin position="1"/>
        <end position="24"/>
    </location>
</feature>
<dbReference type="EMBL" id="LR797167">
    <property type="protein sequence ID" value="CAB4191040.1"/>
    <property type="molecule type" value="Genomic_DNA"/>
</dbReference>